<dbReference type="GeneID" id="18480551"/>
<keyword evidence="4" id="KW-1185">Reference proteome</keyword>
<organism evidence="4">
    <name type="scientific">Hypocrea jecorina (strain QM6a)</name>
    <name type="common">Trichoderma reesei</name>
    <dbReference type="NCBI Taxonomy" id="431241"/>
    <lineage>
        <taxon>Eukaryota</taxon>
        <taxon>Fungi</taxon>
        <taxon>Dikarya</taxon>
        <taxon>Ascomycota</taxon>
        <taxon>Pezizomycotina</taxon>
        <taxon>Sordariomycetes</taxon>
        <taxon>Hypocreomycetidae</taxon>
        <taxon>Hypocreales</taxon>
        <taxon>Hypocreaceae</taxon>
        <taxon>Trichoderma</taxon>
    </lineage>
</organism>
<evidence type="ECO:0000313" key="3">
    <source>
        <dbReference type="EMBL" id="EGR52448.1"/>
    </source>
</evidence>
<accession>G0R9C8</accession>
<reference evidence="3 4" key="1">
    <citation type="journal article" date="2008" name="Nat. Biotechnol.">
        <title>Genome sequencing and analysis of the biomass-degrading fungus Trichoderma reesei (syn. Hypocrea jecorina).</title>
        <authorList>
            <person name="Martinez D."/>
            <person name="Berka R.M."/>
            <person name="Henrissat B."/>
            <person name="Saloheimo M."/>
            <person name="Arvas M."/>
            <person name="Baker S.E."/>
            <person name="Chapman J."/>
            <person name="Chertkov O."/>
            <person name="Coutinho P.M."/>
            <person name="Cullen D."/>
            <person name="Danchin E.G."/>
            <person name="Grigoriev I.V."/>
            <person name="Harris P."/>
            <person name="Jackson M."/>
            <person name="Kubicek C.P."/>
            <person name="Han C.S."/>
            <person name="Ho I."/>
            <person name="Larrondo L.F."/>
            <person name="de Leon A.L."/>
            <person name="Magnuson J.K."/>
            <person name="Merino S."/>
            <person name="Misra M."/>
            <person name="Nelson B."/>
            <person name="Putnam N."/>
            <person name="Robbertse B."/>
            <person name="Salamov A.A."/>
            <person name="Schmoll M."/>
            <person name="Terry A."/>
            <person name="Thayer N."/>
            <person name="Westerholm-Parvinen A."/>
            <person name="Schoch C.L."/>
            <person name="Yao J."/>
            <person name="Barabote R."/>
            <person name="Nelson M.A."/>
            <person name="Detter C."/>
            <person name="Bruce D."/>
            <person name="Kuske C.R."/>
            <person name="Xie G."/>
            <person name="Richardson P."/>
            <person name="Rokhsar D.S."/>
            <person name="Lucas S.M."/>
            <person name="Rubin E.M."/>
            <person name="Dunn-Coleman N."/>
            <person name="Ward M."/>
            <person name="Brettin T.S."/>
        </authorList>
    </citation>
    <scope>NUCLEOTIDE SEQUENCE [LARGE SCALE GENOMIC DNA]</scope>
    <source>
        <strain evidence="3 4">QM6a</strain>
    </source>
</reference>
<dbReference type="HOGENOM" id="CLU_006016_0_0_1"/>
<name>G0R9C8_HYPJQ</name>
<proteinExistence type="predicted"/>
<dbReference type="VEuPathDB" id="FungiDB:TRIREDRAFT_103073"/>
<gene>
    <name evidence="3" type="ORF">TRIREDRAFT_103073</name>
</gene>
<dbReference type="KEGG" id="tre:TRIREDRAFT_103073"/>
<dbReference type="Pfam" id="PF00082">
    <property type="entry name" value="Peptidase_S8"/>
    <property type="match status" value="1"/>
</dbReference>
<feature type="compositionally biased region" description="Basic and acidic residues" evidence="1">
    <location>
        <begin position="458"/>
        <end position="474"/>
    </location>
</feature>
<evidence type="ECO:0000259" key="2">
    <source>
        <dbReference type="Pfam" id="PF00082"/>
    </source>
</evidence>
<dbReference type="EMBL" id="GL985056">
    <property type="protein sequence ID" value="EGR52448.1"/>
    <property type="molecule type" value="Genomic_DNA"/>
</dbReference>
<dbReference type="RefSeq" id="XP_006961363.1">
    <property type="nucleotide sequence ID" value="XM_006961301.1"/>
</dbReference>
<dbReference type="InterPro" id="IPR036852">
    <property type="entry name" value="Peptidase_S8/S53_dom_sf"/>
</dbReference>
<dbReference type="GO" id="GO:0006508">
    <property type="term" value="P:proteolysis"/>
    <property type="evidence" value="ECO:0007669"/>
    <property type="project" value="InterPro"/>
</dbReference>
<dbReference type="Proteomes" id="UP000008984">
    <property type="component" value="Unassembled WGS sequence"/>
</dbReference>
<evidence type="ECO:0000313" key="4">
    <source>
        <dbReference type="Proteomes" id="UP000008984"/>
    </source>
</evidence>
<feature type="region of interest" description="Disordered" evidence="1">
    <location>
        <begin position="371"/>
        <end position="401"/>
    </location>
</feature>
<dbReference type="AlphaFoldDB" id="G0R9C8"/>
<sequence>MYLLGVMDHHRRPSRDDDDYSDTDLLLSDLGRANSDDESLDTEAAAAKFAGDVDQQSDASFNSEDAFHMKSWEQQWTEVLRDLAGGKMRWSEDVEGDGQVLEQYRKEALTGRDDRERVTPTFLHVLAKKRDTDDFESLSDQTLTKMIQYLLENQTTVPEEEEVEEEEDISRSREDPILRVAMEFDNFRFIDAIKECTRQWSGKLAELLDATDQDGMNCLHYVFKKQLPKVLQVSSRMMRQGPVAVPRRPTLEETYQMIWLFLETAKPETHVSRDKDGNLPLHYAMDYRNCRPLRREYRRMIQGFIVRTEEFLGKEAAHQLNKRHQSPYLYFVQTREHWLKHQSPPSAVAKKPAAVSLGKGPDIAIPEVKTRDGDQDQSEQAAQEHIHQGDPMAKAVGKSRRGVARRRLDKNLYFDASHLRGAPVQQVIDLIEKLSNAGGFEDTLAYVNLPTLSIPPDESGRRSAHSKEDTRQQRGDALGRNALVKVFDKLAAVNVRRILRLHVDDADEVPHTDAAIERAIRGCDSCSPGEAKRQAIVVELWDWRKPDLSLDVISFAAPDAAHISLYWSGNHTVLKAWASQEIISRHSESRGNLQKITLHASPGFESRKRAVRMIKGFEDEVRTRTEAKVEVVSNWNPEETTSGLDANGSPGASYIGTSEGPPAQTWIDNMENFRAALMSIHRLRKSTCSDPVPRVKVALIDDGVDLLSLETHAVAEAITGMSYVPPEGRTERPWHQSTEGHGTVMANMMMRLNPWISLDVMRIHGETSSVSGGNKVRVIFADSAAEAIEDAITREVDIISMSWTVRNVASIALGMSGGSGTDVTHRQQQQQQRQHQGKASSYEVAVRALHRAIARARDSNILMFCSAADDIQLLGRDSLPFCVAPNHIFRIGASLPLGQRDPASEDARSISYFFPGNKVAEATSWRRGRGGRTLEPVEYYNGSSVSTALAAGLASVILHCVRVVREYRERRKTCQEEDGSMFAEWDAKLRSHESMRAAFDNINIPENEDKKFLPVWGLFGEASKQIMAAEDEDVKMSQLEKLVVELCRKI</sequence>
<feature type="region of interest" description="Disordered" evidence="1">
    <location>
        <begin position="818"/>
        <end position="839"/>
    </location>
</feature>
<dbReference type="GO" id="GO:0004252">
    <property type="term" value="F:serine-type endopeptidase activity"/>
    <property type="evidence" value="ECO:0007669"/>
    <property type="project" value="InterPro"/>
</dbReference>
<dbReference type="eggNOG" id="ENOG502SKDP">
    <property type="taxonomic scope" value="Eukaryota"/>
</dbReference>
<protein>
    <submittedName>
        <fullName evidence="3">Predicted protein</fullName>
    </submittedName>
</protein>
<dbReference type="Gene3D" id="3.40.50.200">
    <property type="entry name" value="Peptidase S8/S53 domain"/>
    <property type="match status" value="1"/>
</dbReference>
<dbReference type="SUPFAM" id="SSF52743">
    <property type="entry name" value="Subtilisin-like"/>
    <property type="match status" value="1"/>
</dbReference>
<evidence type="ECO:0000256" key="1">
    <source>
        <dbReference type="SAM" id="MobiDB-lite"/>
    </source>
</evidence>
<dbReference type="InterPro" id="IPR000209">
    <property type="entry name" value="Peptidase_S8/S53_dom"/>
</dbReference>
<feature type="domain" description="Peptidase S8/S53" evidence="2">
    <location>
        <begin position="695"/>
        <end position="958"/>
    </location>
</feature>
<dbReference type="OrthoDB" id="5093543at2759"/>
<feature type="region of interest" description="Disordered" evidence="1">
    <location>
        <begin position="455"/>
        <end position="475"/>
    </location>
</feature>